<dbReference type="Gene3D" id="3.40.50.150">
    <property type="entry name" value="Vaccinia Virus protein VP39"/>
    <property type="match status" value="1"/>
</dbReference>
<gene>
    <name evidence="1" type="primary">tam</name>
    <name evidence="1" type="ORF">GCM10012275_61720</name>
</gene>
<organism evidence="1 2">
    <name type="scientific">Longimycelium tulufanense</name>
    <dbReference type="NCBI Taxonomy" id="907463"/>
    <lineage>
        <taxon>Bacteria</taxon>
        <taxon>Bacillati</taxon>
        <taxon>Actinomycetota</taxon>
        <taxon>Actinomycetes</taxon>
        <taxon>Pseudonocardiales</taxon>
        <taxon>Pseudonocardiaceae</taxon>
        <taxon>Longimycelium</taxon>
    </lineage>
</organism>
<reference evidence="1" key="1">
    <citation type="journal article" date="2014" name="Int. J. Syst. Evol. Microbiol.">
        <title>Complete genome sequence of Corynebacterium casei LMG S-19264T (=DSM 44701T), isolated from a smear-ripened cheese.</title>
        <authorList>
            <consortium name="US DOE Joint Genome Institute (JGI-PGF)"/>
            <person name="Walter F."/>
            <person name="Albersmeier A."/>
            <person name="Kalinowski J."/>
            <person name="Ruckert C."/>
        </authorList>
    </citation>
    <scope>NUCLEOTIDE SEQUENCE</scope>
    <source>
        <strain evidence="1">CGMCC 4.5737</strain>
    </source>
</reference>
<dbReference type="NCBIfam" id="NF010703">
    <property type="entry name" value="PRK14103.1"/>
    <property type="match status" value="1"/>
</dbReference>
<dbReference type="SUPFAM" id="SSF53335">
    <property type="entry name" value="S-adenosyl-L-methionine-dependent methyltransferases"/>
    <property type="match status" value="1"/>
</dbReference>
<reference evidence="1" key="2">
    <citation type="submission" date="2020-09" db="EMBL/GenBank/DDBJ databases">
        <authorList>
            <person name="Sun Q."/>
            <person name="Zhou Y."/>
        </authorList>
    </citation>
    <scope>NUCLEOTIDE SEQUENCE</scope>
    <source>
        <strain evidence="1">CGMCC 4.5737</strain>
    </source>
</reference>
<proteinExistence type="predicted"/>
<name>A0A8J3CK99_9PSEU</name>
<dbReference type="InterPro" id="IPR023149">
    <property type="entry name" value="Trans_acon_MeTrfase_C"/>
</dbReference>
<dbReference type="CDD" id="cd02440">
    <property type="entry name" value="AdoMet_MTases"/>
    <property type="match status" value="1"/>
</dbReference>
<dbReference type="PANTHER" id="PTHR43861:SF1">
    <property type="entry name" value="TRANS-ACONITATE 2-METHYLTRANSFERASE"/>
    <property type="match status" value="1"/>
</dbReference>
<protein>
    <submittedName>
        <fullName evidence="1">Trans-aconitate 2-methyltransferase</fullName>
    </submittedName>
</protein>
<sequence>MWDPDVYLAFAKQRSRPFRDLMARVFAEDPRRVVDLGCGAGNLTRLLRERWPTAVLEALDSSPEMVDKARANGVDAYVADVADWKPETDTDVVVSSAVLQWVPAHVDLIGRWLANMSSGAWFAMHVPANYEAPSHHYILEMADEPRWRDELADVQLLRPESVLDPGGYAAVLADAGCEVDAWETTYLHQLSGTDPVLEWVSGTALRPVRAQLGDRDWEEFRTELGRRLRRAYPPWPGGSTWVPFRRVFAVARKR</sequence>
<keyword evidence="2" id="KW-1185">Reference proteome</keyword>
<dbReference type="Gene3D" id="1.10.150.290">
    <property type="entry name" value="S-adenosyl-L-methionine-dependent methyltransferases"/>
    <property type="match status" value="1"/>
</dbReference>
<dbReference type="PANTHER" id="PTHR43861">
    <property type="entry name" value="TRANS-ACONITATE 2-METHYLTRANSFERASE-RELATED"/>
    <property type="match status" value="1"/>
</dbReference>
<dbReference type="AlphaFoldDB" id="A0A8J3CK99"/>
<evidence type="ECO:0000313" key="1">
    <source>
        <dbReference type="EMBL" id="GGM82858.1"/>
    </source>
</evidence>
<comment type="caution">
    <text evidence="1">The sequence shown here is derived from an EMBL/GenBank/DDBJ whole genome shotgun (WGS) entry which is preliminary data.</text>
</comment>
<dbReference type="InterPro" id="IPR029063">
    <property type="entry name" value="SAM-dependent_MTases_sf"/>
</dbReference>
<evidence type="ECO:0000313" key="2">
    <source>
        <dbReference type="Proteomes" id="UP000637578"/>
    </source>
</evidence>
<dbReference type="Pfam" id="PF13489">
    <property type="entry name" value="Methyltransf_23"/>
    <property type="match status" value="1"/>
</dbReference>
<dbReference type="EMBL" id="BMMK01000058">
    <property type="protein sequence ID" value="GGM82858.1"/>
    <property type="molecule type" value="Genomic_DNA"/>
</dbReference>
<dbReference type="Proteomes" id="UP000637578">
    <property type="component" value="Unassembled WGS sequence"/>
</dbReference>
<accession>A0A8J3CK99</accession>
<dbReference type="GO" id="GO:0030798">
    <property type="term" value="F:trans-aconitate 2-methyltransferase activity"/>
    <property type="evidence" value="ECO:0007669"/>
    <property type="project" value="InterPro"/>
</dbReference>
<dbReference type="RefSeq" id="WP_189061964.1">
    <property type="nucleotide sequence ID" value="NZ_BMMK01000058.1"/>
</dbReference>